<comment type="caution">
    <text evidence="1">The sequence shown here is derived from an EMBL/GenBank/DDBJ whole genome shotgun (WGS) entry which is preliminary data.</text>
</comment>
<proteinExistence type="predicted"/>
<name>A0ABY1IFV7_9HYPH</name>
<evidence type="ECO:0000313" key="2">
    <source>
        <dbReference type="Proteomes" id="UP000184290"/>
    </source>
</evidence>
<protein>
    <submittedName>
        <fullName evidence="1">Formylmethanofuran dehydrogenase, subunit B</fullName>
    </submittedName>
</protein>
<evidence type="ECO:0000313" key="1">
    <source>
        <dbReference type="EMBL" id="SHJ11932.1"/>
    </source>
</evidence>
<organism evidence="1 2">
    <name type="scientific">Aureimonas altamirensis DSM 21988</name>
    <dbReference type="NCBI Taxonomy" id="1121026"/>
    <lineage>
        <taxon>Bacteria</taxon>
        <taxon>Pseudomonadati</taxon>
        <taxon>Pseudomonadota</taxon>
        <taxon>Alphaproteobacteria</taxon>
        <taxon>Hyphomicrobiales</taxon>
        <taxon>Aurantimonadaceae</taxon>
        <taxon>Aureimonas</taxon>
    </lineage>
</organism>
<dbReference type="Proteomes" id="UP000184290">
    <property type="component" value="Unassembled WGS sequence"/>
</dbReference>
<dbReference type="RefSeq" id="WP_060604559.1">
    <property type="nucleotide sequence ID" value="NZ_FQZC01000002.1"/>
</dbReference>
<keyword evidence="2" id="KW-1185">Reference proteome</keyword>
<gene>
    <name evidence="1" type="ORF">SAMN02745911_1726</name>
</gene>
<dbReference type="EMBL" id="FQZC01000002">
    <property type="protein sequence ID" value="SHJ11932.1"/>
    <property type="molecule type" value="Genomic_DNA"/>
</dbReference>
<reference evidence="1 2" key="1">
    <citation type="submission" date="2016-11" db="EMBL/GenBank/DDBJ databases">
        <authorList>
            <person name="Varghese N."/>
            <person name="Submissions S."/>
        </authorList>
    </citation>
    <scope>NUCLEOTIDE SEQUENCE [LARGE SCALE GENOMIC DNA]</scope>
    <source>
        <strain evidence="1 2">DSM 21988</strain>
    </source>
</reference>
<accession>A0ABY1IFV7</accession>
<sequence>MGSAFVAGAETTLDQAIDAAALALARARHVLVTGLDADANAVRSAHHLARACGGVIDHAGSGRIYPFLSAFRDHGLVMGVASEVRRRADRVLVVGADAATLHPGFLESLAKTAPDLPTPLEGPRRLFWLGPESAPCAIPAMVQPEFAACPPDRLTEALAILRAGMKGHRHSSGPLGEADQARLLAFVQGARFGAVVWAAAATDAIGNEMAAGLVDDLNTERRFTCVPLLPDDGAYGAALLSTSITGFPLRVSYSGPAPHHDPYAFDGMRMIAQGECDLVLAVSGRAEIFEGSHIAIGPAFRPDAADIVIRAAVPDRPVYYQPQLGSFGQSATAEQPAGTAMHQVLRALERAVRQQVSAEGRP</sequence>